<comment type="caution">
    <text evidence="2">The sequence shown here is derived from an EMBL/GenBank/DDBJ whole genome shotgun (WGS) entry which is preliminary data.</text>
</comment>
<evidence type="ECO:0000313" key="2">
    <source>
        <dbReference type="EMBL" id="GBP15603.1"/>
    </source>
</evidence>
<evidence type="ECO:0000313" key="3">
    <source>
        <dbReference type="Proteomes" id="UP000299102"/>
    </source>
</evidence>
<proteinExistence type="predicted"/>
<name>A0A4C1TM59_EUMVA</name>
<reference evidence="2 3" key="1">
    <citation type="journal article" date="2019" name="Commun. Biol.">
        <title>The bagworm genome reveals a unique fibroin gene that provides high tensile strength.</title>
        <authorList>
            <person name="Kono N."/>
            <person name="Nakamura H."/>
            <person name="Ohtoshi R."/>
            <person name="Tomita M."/>
            <person name="Numata K."/>
            <person name="Arakawa K."/>
        </authorList>
    </citation>
    <scope>NUCLEOTIDE SEQUENCE [LARGE SCALE GENOMIC DNA]</scope>
</reference>
<sequence>MCHTARLQMPSQSVGQSRPGDRACCRISLANSRCARSLSFQGTLGCIASVFRGFMHNNSFQLTFLEALFMVASPSNQNRLRSSLITGELSNEFSALGKLSHSPRVSENAQSSIPAFAVGGSVTVGVGGWQPTTRTPVT</sequence>
<feature type="region of interest" description="Disordered" evidence="1">
    <location>
        <begin position="1"/>
        <end position="20"/>
    </location>
</feature>
<dbReference type="AlphaFoldDB" id="A0A4C1TM59"/>
<protein>
    <submittedName>
        <fullName evidence="2">Uncharacterized protein</fullName>
    </submittedName>
</protein>
<organism evidence="2 3">
    <name type="scientific">Eumeta variegata</name>
    <name type="common">Bagworm moth</name>
    <name type="synonym">Eumeta japonica</name>
    <dbReference type="NCBI Taxonomy" id="151549"/>
    <lineage>
        <taxon>Eukaryota</taxon>
        <taxon>Metazoa</taxon>
        <taxon>Ecdysozoa</taxon>
        <taxon>Arthropoda</taxon>
        <taxon>Hexapoda</taxon>
        <taxon>Insecta</taxon>
        <taxon>Pterygota</taxon>
        <taxon>Neoptera</taxon>
        <taxon>Endopterygota</taxon>
        <taxon>Lepidoptera</taxon>
        <taxon>Glossata</taxon>
        <taxon>Ditrysia</taxon>
        <taxon>Tineoidea</taxon>
        <taxon>Psychidae</taxon>
        <taxon>Oiketicinae</taxon>
        <taxon>Eumeta</taxon>
    </lineage>
</organism>
<dbReference type="EMBL" id="BGZK01000073">
    <property type="protein sequence ID" value="GBP15603.1"/>
    <property type="molecule type" value="Genomic_DNA"/>
</dbReference>
<dbReference type="Proteomes" id="UP000299102">
    <property type="component" value="Unassembled WGS sequence"/>
</dbReference>
<gene>
    <name evidence="2" type="ORF">EVAR_5302_1</name>
</gene>
<evidence type="ECO:0000256" key="1">
    <source>
        <dbReference type="SAM" id="MobiDB-lite"/>
    </source>
</evidence>
<keyword evidence="3" id="KW-1185">Reference proteome</keyword>
<accession>A0A4C1TM59</accession>